<dbReference type="GO" id="GO:0003677">
    <property type="term" value="F:DNA binding"/>
    <property type="evidence" value="ECO:0007669"/>
    <property type="project" value="UniProtKB-KW"/>
</dbReference>
<name>A0A3P1SCS8_9ACTO</name>
<comment type="similarity">
    <text evidence="2 8">Belongs to the ArgR family.</text>
</comment>
<evidence type="ECO:0000256" key="2">
    <source>
        <dbReference type="ARBA" id="ARBA00008316"/>
    </source>
</evidence>
<keyword evidence="7 8" id="KW-0804">Transcription</keyword>
<dbReference type="GO" id="GO:1900079">
    <property type="term" value="P:regulation of arginine biosynthetic process"/>
    <property type="evidence" value="ECO:0007669"/>
    <property type="project" value="UniProtKB-UniRule"/>
</dbReference>
<comment type="subcellular location">
    <subcellularLocation>
        <location evidence="1 8">Cytoplasm</location>
    </subcellularLocation>
</comment>
<dbReference type="AlphaFoldDB" id="A0A3P1SCS8"/>
<evidence type="ECO:0000313" key="13">
    <source>
        <dbReference type="Proteomes" id="UP000280444"/>
    </source>
</evidence>
<dbReference type="Gene3D" id="1.10.10.10">
    <property type="entry name" value="Winged helix-like DNA-binding domain superfamily/Winged helix DNA-binding domain"/>
    <property type="match status" value="1"/>
</dbReference>
<keyword evidence="5 8" id="KW-0805">Transcription regulation</keyword>
<evidence type="ECO:0000256" key="1">
    <source>
        <dbReference type="ARBA" id="ARBA00004496"/>
    </source>
</evidence>
<dbReference type="InterPro" id="IPR036388">
    <property type="entry name" value="WH-like_DNA-bd_sf"/>
</dbReference>
<dbReference type="PRINTS" id="PR01467">
    <property type="entry name" value="ARGREPRESSOR"/>
</dbReference>
<protein>
    <recommendedName>
        <fullName evidence="8 9">Arginine repressor</fullName>
    </recommendedName>
</protein>
<dbReference type="UniPathway" id="UPA00068"/>
<evidence type="ECO:0000256" key="7">
    <source>
        <dbReference type="ARBA" id="ARBA00023163"/>
    </source>
</evidence>
<evidence type="ECO:0000259" key="10">
    <source>
        <dbReference type="Pfam" id="PF01316"/>
    </source>
</evidence>
<dbReference type="EMBL" id="RQZF01000006">
    <property type="protein sequence ID" value="RRC95093.1"/>
    <property type="molecule type" value="Genomic_DNA"/>
</dbReference>
<comment type="pathway">
    <text evidence="8">Amino-acid biosynthesis; L-arginine biosynthesis [regulation].</text>
</comment>
<keyword evidence="4 8" id="KW-0678">Repressor</keyword>
<organism evidence="12 13">
    <name type="scientific">Schaalia canis</name>
    <dbReference type="NCBI Taxonomy" id="100469"/>
    <lineage>
        <taxon>Bacteria</taxon>
        <taxon>Bacillati</taxon>
        <taxon>Actinomycetota</taxon>
        <taxon>Actinomycetes</taxon>
        <taxon>Actinomycetales</taxon>
        <taxon>Actinomycetaceae</taxon>
        <taxon>Schaalia</taxon>
    </lineage>
</organism>
<evidence type="ECO:0000259" key="11">
    <source>
        <dbReference type="Pfam" id="PF02863"/>
    </source>
</evidence>
<evidence type="ECO:0000256" key="5">
    <source>
        <dbReference type="ARBA" id="ARBA00023015"/>
    </source>
</evidence>
<evidence type="ECO:0000256" key="4">
    <source>
        <dbReference type="ARBA" id="ARBA00022491"/>
    </source>
</evidence>
<evidence type="ECO:0000256" key="3">
    <source>
        <dbReference type="ARBA" id="ARBA00022490"/>
    </source>
</evidence>
<dbReference type="OrthoDB" id="7060358at2"/>
<dbReference type="GO" id="GO:0034618">
    <property type="term" value="F:arginine binding"/>
    <property type="evidence" value="ECO:0007669"/>
    <property type="project" value="InterPro"/>
</dbReference>
<dbReference type="PANTHER" id="PTHR34471">
    <property type="entry name" value="ARGININE REPRESSOR"/>
    <property type="match status" value="1"/>
</dbReference>
<sequence>MVDAAIPTTRAARHGLIRELLAEHTISSQEQLRSILAERGIETTQATLSRDLMDLRATKVRSKEGHQIYSVPDVDGSATHEVEASHTKLARWCQELLIASDRVGNQLVLRTPVGAANLLGSAIDASRMEQVAGTIAGDDTLLIICRSDDGALQTQHHLMTLAAAGD</sequence>
<reference evidence="12 13" key="1">
    <citation type="submission" date="2018-11" db="EMBL/GenBank/DDBJ databases">
        <title>Genomes From Bacteria Associated with the Canine Oral Cavity: a Test Case for Automated Genome-Based Taxonomic Assignment.</title>
        <authorList>
            <person name="Coil D.A."/>
            <person name="Jospin G."/>
            <person name="Darling A.E."/>
            <person name="Wallis C."/>
            <person name="Davis I.J."/>
            <person name="Harris S."/>
            <person name="Eisen J.A."/>
            <person name="Holcombe L.J."/>
            <person name="O'Flynn C."/>
        </authorList>
    </citation>
    <scope>NUCLEOTIDE SEQUENCE [LARGE SCALE GENOMIC DNA]</scope>
    <source>
        <strain evidence="12 13">OH770</strain>
    </source>
</reference>
<dbReference type="Pfam" id="PF01316">
    <property type="entry name" value="Arg_repressor"/>
    <property type="match status" value="1"/>
</dbReference>
<evidence type="ECO:0000256" key="9">
    <source>
        <dbReference type="NCBIfam" id="TIGR01529"/>
    </source>
</evidence>
<evidence type="ECO:0000313" key="12">
    <source>
        <dbReference type="EMBL" id="RRC95093.1"/>
    </source>
</evidence>
<keyword evidence="13" id="KW-1185">Reference proteome</keyword>
<comment type="function">
    <text evidence="8">Regulates arginine biosynthesis genes.</text>
</comment>
<evidence type="ECO:0000256" key="8">
    <source>
        <dbReference type="HAMAP-Rule" id="MF_00173"/>
    </source>
</evidence>
<keyword evidence="8" id="KW-0055">Arginine biosynthesis</keyword>
<keyword evidence="8" id="KW-0028">Amino-acid biosynthesis</keyword>
<dbReference type="GO" id="GO:0006526">
    <property type="term" value="P:L-arginine biosynthetic process"/>
    <property type="evidence" value="ECO:0007669"/>
    <property type="project" value="UniProtKB-UniPathway"/>
</dbReference>
<dbReference type="GO" id="GO:0003700">
    <property type="term" value="F:DNA-binding transcription factor activity"/>
    <property type="evidence" value="ECO:0007669"/>
    <property type="project" value="UniProtKB-UniRule"/>
</dbReference>
<dbReference type="InterPro" id="IPR036251">
    <property type="entry name" value="Arg_repress_C_sf"/>
</dbReference>
<keyword evidence="6 8" id="KW-0238">DNA-binding</keyword>
<dbReference type="InterPro" id="IPR001669">
    <property type="entry name" value="Arg_repress"/>
</dbReference>
<dbReference type="GO" id="GO:0005737">
    <property type="term" value="C:cytoplasm"/>
    <property type="evidence" value="ECO:0007669"/>
    <property type="project" value="UniProtKB-SubCell"/>
</dbReference>
<keyword evidence="3 8" id="KW-0963">Cytoplasm</keyword>
<gene>
    <name evidence="8 12" type="primary">argR</name>
    <name evidence="12" type="ORF">EII11_06730</name>
</gene>
<dbReference type="NCBIfam" id="TIGR01529">
    <property type="entry name" value="argR_whole"/>
    <property type="match status" value="1"/>
</dbReference>
<dbReference type="SUPFAM" id="SSF55252">
    <property type="entry name" value="C-terminal domain of arginine repressor"/>
    <property type="match status" value="1"/>
</dbReference>
<dbReference type="HAMAP" id="MF_00173">
    <property type="entry name" value="Arg_repressor"/>
    <property type="match status" value="1"/>
</dbReference>
<accession>A0A3P1SCS8</accession>
<dbReference type="Gene3D" id="3.30.1360.40">
    <property type="match status" value="1"/>
</dbReference>
<dbReference type="InterPro" id="IPR036390">
    <property type="entry name" value="WH_DNA-bd_sf"/>
</dbReference>
<evidence type="ECO:0000256" key="6">
    <source>
        <dbReference type="ARBA" id="ARBA00023125"/>
    </source>
</evidence>
<feature type="domain" description="Arginine repressor C-terminal" evidence="11">
    <location>
        <begin position="94"/>
        <end position="158"/>
    </location>
</feature>
<dbReference type="Pfam" id="PF02863">
    <property type="entry name" value="Arg_repressor_C"/>
    <property type="match status" value="1"/>
</dbReference>
<feature type="domain" description="Arginine repressor DNA-binding" evidence="10">
    <location>
        <begin position="9"/>
        <end position="75"/>
    </location>
</feature>
<dbReference type="RefSeq" id="WP_124870525.1">
    <property type="nucleotide sequence ID" value="NZ_RQZF01000006.1"/>
</dbReference>
<dbReference type="PANTHER" id="PTHR34471:SF1">
    <property type="entry name" value="ARGININE REPRESSOR"/>
    <property type="match status" value="1"/>
</dbReference>
<proteinExistence type="inferred from homology"/>
<dbReference type="GO" id="GO:0051259">
    <property type="term" value="P:protein complex oligomerization"/>
    <property type="evidence" value="ECO:0007669"/>
    <property type="project" value="InterPro"/>
</dbReference>
<dbReference type="InterPro" id="IPR020899">
    <property type="entry name" value="Arg_repress_C"/>
</dbReference>
<dbReference type="Proteomes" id="UP000280444">
    <property type="component" value="Unassembled WGS sequence"/>
</dbReference>
<dbReference type="InterPro" id="IPR020900">
    <property type="entry name" value="Arg_repress_DNA-bd"/>
</dbReference>
<comment type="caution">
    <text evidence="12">The sequence shown here is derived from an EMBL/GenBank/DDBJ whole genome shotgun (WGS) entry which is preliminary data.</text>
</comment>
<dbReference type="SUPFAM" id="SSF46785">
    <property type="entry name" value="Winged helix' DNA-binding domain"/>
    <property type="match status" value="1"/>
</dbReference>